<feature type="compositionally biased region" description="Basic and acidic residues" evidence="11">
    <location>
        <begin position="240"/>
        <end position="250"/>
    </location>
</feature>
<dbReference type="Pfam" id="PF07817">
    <property type="entry name" value="GLE1"/>
    <property type="match status" value="1"/>
</dbReference>
<feature type="compositionally biased region" description="Basic and acidic residues" evidence="11">
    <location>
        <begin position="258"/>
        <end position="288"/>
    </location>
</feature>
<comment type="similarity">
    <text evidence="2">Belongs to the GLE1 family.</text>
</comment>
<organism evidence="12 13">
    <name type="scientific">Vanrija albida</name>
    <dbReference type="NCBI Taxonomy" id="181172"/>
    <lineage>
        <taxon>Eukaryota</taxon>
        <taxon>Fungi</taxon>
        <taxon>Dikarya</taxon>
        <taxon>Basidiomycota</taxon>
        <taxon>Agaricomycotina</taxon>
        <taxon>Tremellomycetes</taxon>
        <taxon>Trichosporonales</taxon>
        <taxon>Trichosporonaceae</taxon>
        <taxon>Vanrija</taxon>
    </lineage>
</organism>
<keyword evidence="13" id="KW-1185">Reference proteome</keyword>
<feature type="region of interest" description="Disordered" evidence="11">
    <location>
        <begin position="234"/>
        <end position="318"/>
    </location>
</feature>
<dbReference type="EMBL" id="JBBXJM010000005">
    <property type="protein sequence ID" value="KAL1407320.1"/>
    <property type="molecule type" value="Genomic_DNA"/>
</dbReference>
<evidence type="ECO:0000256" key="11">
    <source>
        <dbReference type="SAM" id="MobiDB-lite"/>
    </source>
</evidence>
<accession>A0ABR3PY23</accession>
<evidence type="ECO:0000256" key="6">
    <source>
        <dbReference type="ARBA" id="ARBA00023010"/>
    </source>
</evidence>
<evidence type="ECO:0000313" key="13">
    <source>
        <dbReference type="Proteomes" id="UP001565368"/>
    </source>
</evidence>
<proteinExistence type="inferred from homology"/>
<dbReference type="Gene3D" id="1.25.40.510">
    <property type="entry name" value="GLE1-like"/>
    <property type="match status" value="1"/>
</dbReference>
<dbReference type="RefSeq" id="XP_069207264.1">
    <property type="nucleotide sequence ID" value="XM_069355193.1"/>
</dbReference>
<gene>
    <name evidence="12" type="primary">GLE1</name>
    <name evidence="12" type="ORF">Q8F55_006742</name>
</gene>
<name>A0ABR3PY23_9TREE</name>
<dbReference type="InterPro" id="IPR012476">
    <property type="entry name" value="GLE1"/>
</dbReference>
<reference evidence="12 13" key="1">
    <citation type="submission" date="2023-08" db="EMBL/GenBank/DDBJ databases">
        <title>Annotated Genome Sequence of Vanrija albida AlHP1.</title>
        <authorList>
            <person name="Herzog R."/>
        </authorList>
    </citation>
    <scope>NUCLEOTIDE SEQUENCE [LARGE SCALE GENOMIC DNA]</scope>
    <source>
        <strain evidence="12 13">AlHP1</strain>
    </source>
</reference>
<feature type="region of interest" description="Disordered" evidence="11">
    <location>
        <begin position="50"/>
        <end position="118"/>
    </location>
</feature>
<dbReference type="Proteomes" id="UP001565368">
    <property type="component" value="Unassembled WGS sequence"/>
</dbReference>
<evidence type="ECO:0000256" key="8">
    <source>
        <dbReference type="ARBA" id="ARBA00023242"/>
    </source>
</evidence>
<evidence type="ECO:0000256" key="10">
    <source>
        <dbReference type="ARBA" id="ARBA00029983"/>
    </source>
</evidence>
<keyword evidence="7" id="KW-0906">Nuclear pore complex</keyword>
<protein>
    <recommendedName>
        <fullName evidence="9">mRNA export factor GLE1</fullName>
    </recommendedName>
    <alternativeName>
        <fullName evidence="10">Nucleoporin GLE1</fullName>
    </alternativeName>
</protein>
<evidence type="ECO:0000256" key="2">
    <source>
        <dbReference type="ARBA" id="ARBA00011056"/>
    </source>
</evidence>
<keyword evidence="3" id="KW-0813">Transport</keyword>
<keyword evidence="4" id="KW-0509">mRNA transport</keyword>
<sequence>MRFGYPDSDSDDDVYIVVPSAVDGYSSDESVHVPDFSRQTRTRLGQDIRDLLASSGSEAESEDEVNDMILGGSSTSPSKEKKAWRSPKKEQPRKPAPPTLRAQLSYSTSKKAGPSWKAWEPTVADELSEQPSEYSRWLKAVEAEAWREGHLVAIDRRQKLRDINRNIRAQQDAAHQAKRDRDAQELGRMLEGLSVRQKQEEDDMAKRFAERTAQLWEAVDAAVKAAERRQAEEQAAAAEAARKQKEDEAARVAAAEKAAQERKAEQERQAKEAAAREAAEKAEREKQAAESAAANAAAKAKEDKQRAAAAEQNRGATEWSRWVEVQKKMKREVIEVVKADKNLLKELRPGMRLMTRSLGQVVNTKETIVRVTNDIHTLLSERLPAPVSAASPSTIDTLVPAYGYLLSHLSKTLIKQAENEVSAKAAAGFPLARIVLGLVLRGHGAFSQVLFARLVKKCPWVVPFLPSRAENQPREEYEKSTGRLAEESLGEYISRMSGISTLYFAILQTPIGTLIPTVNAQPTPQQLSALIPAELRLPATWTWLASILRPSLSVQKPVAHLIALLLDTDGSEMVRIFGAGQVGKLLDAVRAALDAGKIPGDSDASQARLRLLLEGWQQRHRLAPPEGRTWE</sequence>
<dbReference type="PANTHER" id="PTHR12960:SF0">
    <property type="entry name" value="MRNA EXPORT FACTOR GLE1"/>
    <property type="match status" value="1"/>
</dbReference>
<feature type="compositionally biased region" description="Low complexity" evidence="11">
    <location>
        <begin position="289"/>
        <end position="298"/>
    </location>
</feature>
<comment type="caution">
    <text evidence="12">The sequence shown here is derived from an EMBL/GenBank/DDBJ whole genome shotgun (WGS) entry which is preliminary data.</text>
</comment>
<evidence type="ECO:0000313" key="12">
    <source>
        <dbReference type="EMBL" id="KAL1407320.1"/>
    </source>
</evidence>
<keyword evidence="6" id="KW-0811">Translocation</keyword>
<keyword evidence="8" id="KW-0539">Nucleus</keyword>
<evidence type="ECO:0000256" key="3">
    <source>
        <dbReference type="ARBA" id="ARBA00022448"/>
    </source>
</evidence>
<comment type="subcellular location">
    <subcellularLocation>
        <location evidence="1">Nucleus</location>
        <location evidence="1">Nuclear pore complex</location>
    </subcellularLocation>
</comment>
<evidence type="ECO:0000256" key="9">
    <source>
        <dbReference type="ARBA" id="ARBA00026227"/>
    </source>
</evidence>
<feature type="compositionally biased region" description="Basic and acidic residues" evidence="11">
    <location>
        <begin position="78"/>
        <end position="93"/>
    </location>
</feature>
<dbReference type="PANTHER" id="PTHR12960">
    <property type="entry name" value="GLE-1-RELATED"/>
    <property type="match status" value="1"/>
</dbReference>
<evidence type="ECO:0000256" key="4">
    <source>
        <dbReference type="ARBA" id="ARBA00022816"/>
    </source>
</evidence>
<evidence type="ECO:0000256" key="5">
    <source>
        <dbReference type="ARBA" id="ARBA00022927"/>
    </source>
</evidence>
<keyword evidence="5" id="KW-0653">Protein transport</keyword>
<dbReference type="GeneID" id="95987785"/>
<evidence type="ECO:0000256" key="1">
    <source>
        <dbReference type="ARBA" id="ARBA00004567"/>
    </source>
</evidence>
<dbReference type="InterPro" id="IPR038506">
    <property type="entry name" value="GLE1-like_sf"/>
</dbReference>
<evidence type="ECO:0000256" key="7">
    <source>
        <dbReference type="ARBA" id="ARBA00023132"/>
    </source>
</evidence>